<dbReference type="PANTHER" id="PTHR43280:SF2">
    <property type="entry name" value="HTH-TYPE TRANSCRIPTIONAL REGULATOR EXSA"/>
    <property type="match status" value="1"/>
</dbReference>
<gene>
    <name evidence="7" type="ORF">HH215_07140</name>
</gene>
<reference evidence="7 8" key="1">
    <citation type="submission" date="2020-04" db="EMBL/GenBank/DDBJ databases">
        <title>Genome sequencing of novel species.</title>
        <authorList>
            <person name="Heo J."/>
            <person name="Kim S.-J."/>
            <person name="Kim J.-S."/>
            <person name="Hong S.-B."/>
            <person name="Kwon S.-W."/>
        </authorList>
    </citation>
    <scope>NUCLEOTIDE SEQUENCE [LARGE SCALE GENOMIC DNA]</scope>
    <source>
        <strain evidence="7 8">MFER-1</strain>
    </source>
</reference>
<dbReference type="Gene3D" id="3.40.50.1980">
    <property type="entry name" value="Nitrogenase molybdenum iron protein domain"/>
    <property type="match status" value="2"/>
</dbReference>
<keyword evidence="8" id="KW-1185">Reference proteome</keyword>
<evidence type="ECO:0000259" key="5">
    <source>
        <dbReference type="PROSITE" id="PS01124"/>
    </source>
</evidence>
<keyword evidence="2" id="KW-0238">DNA-binding</keyword>
<dbReference type="PROSITE" id="PS50983">
    <property type="entry name" value="FE_B12_PBP"/>
    <property type="match status" value="1"/>
</dbReference>
<keyword evidence="1" id="KW-0805">Transcription regulation</keyword>
<evidence type="ECO:0000256" key="2">
    <source>
        <dbReference type="ARBA" id="ARBA00023125"/>
    </source>
</evidence>
<dbReference type="KEGG" id="cheb:HH215_07140"/>
<feature type="domain" description="HTH araC/xylS-type" evidence="5">
    <location>
        <begin position="173"/>
        <end position="271"/>
    </location>
</feature>
<dbReference type="EMBL" id="CP051680">
    <property type="protein sequence ID" value="QJD82972.1"/>
    <property type="molecule type" value="Genomic_DNA"/>
</dbReference>
<dbReference type="InterPro" id="IPR009057">
    <property type="entry name" value="Homeodomain-like_sf"/>
</dbReference>
<evidence type="ECO:0000313" key="7">
    <source>
        <dbReference type="EMBL" id="QJD82972.1"/>
    </source>
</evidence>
<dbReference type="PROSITE" id="PS01124">
    <property type="entry name" value="HTH_ARAC_FAMILY_2"/>
    <property type="match status" value="1"/>
</dbReference>
<organism evidence="7 8">
    <name type="scientific">Cohnella herbarum</name>
    <dbReference type="NCBI Taxonomy" id="2728023"/>
    <lineage>
        <taxon>Bacteria</taxon>
        <taxon>Bacillati</taxon>
        <taxon>Bacillota</taxon>
        <taxon>Bacilli</taxon>
        <taxon>Bacillales</taxon>
        <taxon>Paenibacillaceae</taxon>
        <taxon>Cohnella</taxon>
    </lineage>
</organism>
<dbReference type="Gene3D" id="1.10.10.60">
    <property type="entry name" value="Homeodomain-like"/>
    <property type="match status" value="2"/>
</dbReference>
<dbReference type="InterPro" id="IPR018060">
    <property type="entry name" value="HTH_AraC"/>
</dbReference>
<proteinExistence type="predicted"/>
<keyword evidence="4" id="KW-0175">Coiled coil</keyword>
<dbReference type="RefSeq" id="WP_169279269.1">
    <property type="nucleotide sequence ID" value="NZ_CP051680.1"/>
</dbReference>
<dbReference type="Proteomes" id="UP000502248">
    <property type="component" value="Chromosome"/>
</dbReference>
<dbReference type="InterPro" id="IPR002491">
    <property type="entry name" value="ABC_transptr_periplasmic_BD"/>
</dbReference>
<sequence>MPSPLFENDTLFLFSSVRKRIFPNKTGVYSYRIPVHLFCFITKGEGVALIDGALFKIRPFELYLLVPGMIVEFPEQGKGYEYLGVFFEPVSLVKTNGARSVKQTSSSTGTLFPGHLPIRHPQQVFQRILQMQDKSSGPQKESRFSLRLRLETLINEFIVNASDKSDMSDERIDRSISHMELRYTEKISMEELADKANMGPAAYSRQFRKVTGISPVEYLGNIRIDRAKRLLDQDSSRVKEVAAAVGFRSEFYFSRTFQRIVGVSPTVFMKRSTLKIAVASSLGFQDHLVPLGIDPVCVVDLFHYPGLAEEQYAELLQRQLEELRTSDPDLILADHYHMDFKMTLKEIAHPVFLDFSVWDWKGSFMKIAELVDREREAEQTLTRLELRIAEAKQQLRLALGEERIAIMQVSHRAVGIQGLSGHPLNELIYSELALKSGAKEAGSMWRLEILPESLPELETEHLFVQKHHVLAGSEKIFEELTRSPAWSEIPAVCKRNVKLIPNWFAMSWTTKGRLAIIDSLVDMIVTQRNT</sequence>
<protein>
    <submittedName>
        <fullName evidence="7">AraC family transcriptional regulator</fullName>
    </submittedName>
</protein>
<dbReference type="AlphaFoldDB" id="A0A7Z2ZLE5"/>
<dbReference type="SUPFAM" id="SSF53807">
    <property type="entry name" value="Helical backbone' metal receptor"/>
    <property type="match status" value="1"/>
</dbReference>
<dbReference type="Pfam" id="PF01497">
    <property type="entry name" value="Peripla_BP_2"/>
    <property type="match status" value="1"/>
</dbReference>
<dbReference type="SUPFAM" id="SSF51215">
    <property type="entry name" value="Regulatory protein AraC"/>
    <property type="match status" value="1"/>
</dbReference>
<keyword evidence="3" id="KW-0804">Transcription</keyword>
<dbReference type="InterPro" id="IPR018062">
    <property type="entry name" value="HTH_AraC-typ_CS"/>
</dbReference>
<dbReference type="SMART" id="SM00342">
    <property type="entry name" value="HTH_ARAC"/>
    <property type="match status" value="1"/>
</dbReference>
<dbReference type="GO" id="GO:0043565">
    <property type="term" value="F:sequence-specific DNA binding"/>
    <property type="evidence" value="ECO:0007669"/>
    <property type="project" value="InterPro"/>
</dbReference>
<evidence type="ECO:0000256" key="1">
    <source>
        <dbReference type="ARBA" id="ARBA00023015"/>
    </source>
</evidence>
<dbReference type="PANTHER" id="PTHR43280">
    <property type="entry name" value="ARAC-FAMILY TRANSCRIPTIONAL REGULATOR"/>
    <property type="match status" value="1"/>
</dbReference>
<dbReference type="PROSITE" id="PS00041">
    <property type="entry name" value="HTH_ARAC_FAMILY_1"/>
    <property type="match status" value="1"/>
</dbReference>
<dbReference type="Pfam" id="PF12833">
    <property type="entry name" value="HTH_18"/>
    <property type="match status" value="1"/>
</dbReference>
<feature type="domain" description="Fe/B12 periplasmic-binding" evidence="6">
    <location>
        <begin position="259"/>
        <end position="530"/>
    </location>
</feature>
<name>A0A7Z2ZLE5_9BACL</name>
<evidence type="ECO:0000256" key="4">
    <source>
        <dbReference type="SAM" id="Coils"/>
    </source>
</evidence>
<evidence type="ECO:0000313" key="8">
    <source>
        <dbReference type="Proteomes" id="UP000502248"/>
    </source>
</evidence>
<dbReference type="InterPro" id="IPR037923">
    <property type="entry name" value="HTH-like"/>
</dbReference>
<accession>A0A7Z2ZLE5</accession>
<dbReference type="GO" id="GO:0003700">
    <property type="term" value="F:DNA-binding transcription factor activity"/>
    <property type="evidence" value="ECO:0007669"/>
    <property type="project" value="InterPro"/>
</dbReference>
<feature type="coiled-coil region" evidence="4">
    <location>
        <begin position="367"/>
        <end position="401"/>
    </location>
</feature>
<dbReference type="SUPFAM" id="SSF46689">
    <property type="entry name" value="Homeodomain-like"/>
    <property type="match status" value="2"/>
</dbReference>
<evidence type="ECO:0000256" key="3">
    <source>
        <dbReference type="ARBA" id="ARBA00023163"/>
    </source>
</evidence>
<evidence type="ECO:0000259" key="6">
    <source>
        <dbReference type="PROSITE" id="PS50983"/>
    </source>
</evidence>